<evidence type="ECO:0000313" key="1">
    <source>
        <dbReference type="EMBL" id="APW79702.1"/>
    </source>
</evidence>
<dbReference type="Proteomes" id="UP000221883">
    <property type="component" value="Segment"/>
</dbReference>
<dbReference type="EMBL" id="KY250034">
    <property type="protein sequence ID" value="APW79702.1"/>
    <property type="molecule type" value="Genomic_DNA"/>
</dbReference>
<evidence type="ECO:0000313" key="2">
    <source>
        <dbReference type="Proteomes" id="UP000221883"/>
    </source>
</evidence>
<name>A0A1P8L620_9CAUD</name>
<sequence>MENFKVTELDDEFFIIQEYARQRPETITVSITETDEAGNTRLVKEWKEKRKPENKELLADIYIFNKSQLDKMKYNYQLGNCPTTTKGLCRYSLAWGSCNNWYGQPARTAKRMLKKGVAVPKELYGLFTHVSGAC</sequence>
<reference evidence="2" key="1">
    <citation type="submission" date="2016-11" db="EMBL/GenBank/DDBJ databases">
        <authorList>
            <person name="Jaros S."/>
            <person name="Januszkiewicz K."/>
            <person name="Wedrychowicz H."/>
        </authorList>
    </citation>
    <scope>NUCLEOTIDE SEQUENCE [LARGE SCALE GENOMIC DNA]</scope>
</reference>
<gene>
    <name evidence="1" type="ORF">PP99_11</name>
</gene>
<proteinExistence type="predicted"/>
<organism evidence="1 2">
    <name type="scientific">Pectobacterium phage PP99</name>
    <dbReference type="NCBI Taxonomy" id="1932883"/>
    <lineage>
        <taxon>Viruses</taxon>
        <taxon>Duplodnaviria</taxon>
        <taxon>Heunggongvirae</taxon>
        <taxon>Uroviricota</taxon>
        <taxon>Caudoviricetes</taxon>
        <taxon>Autographivirales</taxon>
        <taxon>Gajwadongvirus</taxon>
        <taxon>Gajwadongvirus PP99</taxon>
    </lineage>
</organism>
<accession>A0A1P8L620</accession>
<protein>
    <submittedName>
        <fullName evidence="1">Uncharacterized protein</fullName>
    </submittedName>
</protein>
<keyword evidence="2" id="KW-1185">Reference proteome</keyword>